<dbReference type="EMBL" id="CP001841">
    <property type="protein sequence ID" value="AEF80235.1"/>
    <property type="molecule type" value="Genomic_DNA"/>
</dbReference>
<gene>
    <name evidence="2" type="ordered locus">TREAZ_2753</name>
</gene>
<reference evidence="3" key="1">
    <citation type="submission" date="2009-12" db="EMBL/GenBank/DDBJ databases">
        <title>Complete sequence of Treponema azotonutricium strain ZAS-9.</title>
        <authorList>
            <person name="Tetu S.G."/>
            <person name="Matson E."/>
            <person name="Ren Q."/>
            <person name="Seshadri R."/>
            <person name="Elbourne L."/>
            <person name="Hassan K.A."/>
            <person name="Durkin A."/>
            <person name="Radune D."/>
            <person name="Mohamoud Y."/>
            <person name="Shay R."/>
            <person name="Jin S."/>
            <person name="Zhang X."/>
            <person name="Lucey K."/>
            <person name="Ballor N.R."/>
            <person name="Ottesen E."/>
            <person name="Rosenthal R."/>
            <person name="Allen A."/>
            <person name="Leadbetter J.R."/>
            <person name="Paulsen I.T."/>
        </authorList>
    </citation>
    <scope>NUCLEOTIDE SEQUENCE [LARGE SCALE GENOMIC DNA]</scope>
    <source>
        <strain evidence="3">ATCC BAA-888 / DSM 13862 / ZAS-9</strain>
    </source>
</reference>
<dbReference type="PANTHER" id="PTHR18964">
    <property type="entry name" value="ROK (REPRESSOR, ORF, KINASE) FAMILY"/>
    <property type="match status" value="1"/>
</dbReference>
<dbReference type="RefSeq" id="WP_015712781.1">
    <property type="nucleotide sequence ID" value="NC_015577.1"/>
</dbReference>
<dbReference type="AlphaFoldDB" id="F5YD60"/>
<dbReference type="PANTHER" id="PTHR18964:SF149">
    <property type="entry name" value="BIFUNCTIONAL UDP-N-ACETYLGLUCOSAMINE 2-EPIMERASE_N-ACETYLMANNOSAMINE KINASE"/>
    <property type="match status" value="1"/>
</dbReference>
<evidence type="ECO:0000313" key="2">
    <source>
        <dbReference type="EMBL" id="AEF80235.1"/>
    </source>
</evidence>
<dbReference type="OrthoDB" id="369851at2"/>
<keyword evidence="3" id="KW-1185">Reference proteome</keyword>
<evidence type="ECO:0000313" key="3">
    <source>
        <dbReference type="Proteomes" id="UP000009222"/>
    </source>
</evidence>
<dbReference type="STRING" id="545695.TREAZ_2753"/>
<sequence length="305" mass="32185">MNENKVYIGIDIGGTKTAISSGNSVGRILGKKAFPTDRDLKQALKNIFTEVETFISQNGKENIAAMGISCGGPLDSDKGIIQSPPNLPGWDDVHIIEMLKDEFSLPVFIENDANACALAEWYYGAGRGCKNMIFLTFGTGLGAGLILDGRLYRGANGLAGEVGHIRMTEGGPLGYGKKGSLEGWCSGGGISEAYFDRYGERISGGEVCKRAEKGDAMALAIIEESALMLGKGLALFIDIINPERIVIGSIFARSESLFRSRVEKAIKEEALPLAAGVCKVLPAELGESLGDTAAICAAVNGLSAK</sequence>
<dbReference type="HOGENOM" id="CLU_036604_0_4_12"/>
<dbReference type="EC" id="2.7.1.2" evidence="2"/>
<dbReference type="SUPFAM" id="SSF53067">
    <property type="entry name" value="Actin-like ATPase domain"/>
    <property type="match status" value="1"/>
</dbReference>
<dbReference type="InterPro" id="IPR043129">
    <property type="entry name" value="ATPase_NBD"/>
</dbReference>
<reference evidence="2 3" key="2">
    <citation type="journal article" date="2011" name="ISME J.">
        <title>RNA-seq reveals cooperative metabolic interactions between two termite-gut spirochete species in co-culture.</title>
        <authorList>
            <person name="Rosenthal A.Z."/>
            <person name="Matson E.G."/>
            <person name="Eldar A."/>
            <person name="Leadbetter J.R."/>
        </authorList>
    </citation>
    <scope>NUCLEOTIDE SEQUENCE [LARGE SCALE GENOMIC DNA]</scope>
    <source>
        <strain evidence="3">ATCC BAA-888 / DSM 13862 / ZAS-9</strain>
    </source>
</reference>
<dbReference type="GO" id="GO:0004340">
    <property type="term" value="F:glucokinase activity"/>
    <property type="evidence" value="ECO:0007669"/>
    <property type="project" value="UniProtKB-EC"/>
</dbReference>
<dbReference type="CDD" id="cd23763">
    <property type="entry name" value="ASKHA_ATPase_ROK"/>
    <property type="match status" value="1"/>
</dbReference>
<keyword evidence="2" id="KW-0418">Kinase</keyword>
<comment type="similarity">
    <text evidence="1">Belongs to the ROK (NagC/XylR) family.</text>
</comment>
<dbReference type="Pfam" id="PF00480">
    <property type="entry name" value="ROK"/>
    <property type="match status" value="1"/>
</dbReference>
<dbReference type="Proteomes" id="UP000009222">
    <property type="component" value="Chromosome"/>
</dbReference>
<dbReference type="eggNOG" id="COG1940">
    <property type="taxonomic scope" value="Bacteria"/>
</dbReference>
<evidence type="ECO:0000256" key="1">
    <source>
        <dbReference type="ARBA" id="ARBA00006479"/>
    </source>
</evidence>
<dbReference type="KEGG" id="taz:TREAZ_2753"/>
<dbReference type="Gene3D" id="3.30.420.40">
    <property type="match status" value="2"/>
</dbReference>
<dbReference type="FunCoup" id="F5YD60">
    <property type="interactions" value="259"/>
</dbReference>
<protein>
    <submittedName>
        <fullName evidence="2">Glucokinase (Glucose kinase)</fullName>
        <ecNumber evidence="2">2.7.1.2</ecNumber>
    </submittedName>
</protein>
<dbReference type="InParanoid" id="F5YD60"/>
<accession>F5YD60</accession>
<proteinExistence type="inferred from homology"/>
<dbReference type="InterPro" id="IPR000600">
    <property type="entry name" value="ROK"/>
</dbReference>
<keyword evidence="2" id="KW-0808">Transferase</keyword>
<name>F5YD60_LEAAZ</name>
<organism evidence="2 3">
    <name type="scientific">Leadbettera azotonutricia (strain ATCC BAA-888 / DSM 13862 / ZAS-9)</name>
    <name type="common">Treponema azotonutricium</name>
    <dbReference type="NCBI Taxonomy" id="545695"/>
    <lineage>
        <taxon>Bacteria</taxon>
        <taxon>Pseudomonadati</taxon>
        <taxon>Spirochaetota</taxon>
        <taxon>Spirochaetia</taxon>
        <taxon>Spirochaetales</taxon>
        <taxon>Breznakiellaceae</taxon>
        <taxon>Leadbettera</taxon>
    </lineage>
</organism>